<evidence type="ECO:0000313" key="3">
    <source>
        <dbReference type="EMBL" id="PTR21010.1"/>
    </source>
</evidence>
<evidence type="ECO:0000259" key="2">
    <source>
        <dbReference type="PROSITE" id="PS51186"/>
    </source>
</evidence>
<dbReference type="OrthoDB" id="273614at2"/>
<comment type="caution">
    <text evidence="3">The sequence shown here is derived from an EMBL/GenBank/DDBJ whole genome shotgun (WGS) entry which is preliminary data.</text>
</comment>
<dbReference type="RefSeq" id="WP_011907486.1">
    <property type="nucleotide sequence ID" value="NZ_CP090021.1"/>
</dbReference>
<proteinExistence type="predicted"/>
<dbReference type="Proteomes" id="UP000244060">
    <property type="component" value="Unassembled WGS sequence"/>
</dbReference>
<evidence type="ECO:0000313" key="4">
    <source>
        <dbReference type="Proteomes" id="UP000244060"/>
    </source>
</evidence>
<dbReference type="Pfam" id="PF00583">
    <property type="entry name" value="Acetyltransf_1"/>
    <property type="match status" value="1"/>
</dbReference>
<gene>
    <name evidence="3" type="ORF">C8J28_101333</name>
</gene>
<name>A0A2T5KF06_9RHOB</name>
<dbReference type="AlphaFoldDB" id="A0A2T5KF06"/>
<protein>
    <submittedName>
        <fullName evidence="3">Acetyltransferase (GNAT) family protein</fullName>
    </submittedName>
</protein>
<accession>A0A2T5KF06</accession>
<dbReference type="PANTHER" id="PTHR13947:SF37">
    <property type="entry name" value="LD18367P"/>
    <property type="match status" value="1"/>
</dbReference>
<dbReference type="EMBL" id="QAOT01000001">
    <property type="protein sequence ID" value="PTR21010.1"/>
    <property type="molecule type" value="Genomic_DNA"/>
</dbReference>
<dbReference type="SUPFAM" id="SSF55729">
    <property type="entry name" value="Acyl-CoA N-acyltransferases (Nat)"/>
    <property type="match status" value="1"/>
</dbReference>
<dbReference type="GO" id="GO:0008080">
    <property type="term" value="F:N-acetyltransferase activity"/>
    <property type="evidence" value="ECO:0007669"/>
    <property type="project" value="InterPro"/>
</dbReference>
<feature type="domain" description="N-acetyltransferase" evidence="2">
    <location>
        <begin position="5"/>
        <end position="161"/>
    </location>
</feature>
<dbReference type="PROSITE" id="PS51186">
    <property type="entry name" value="GNAT"/>
    <property type="match status" value="1"/>
</dbReference>
<dbReference type="PANTHER" id="PTHR13947">
    <property type="entry name" value="GNAT FAMILY N-ACETYLTRANSFERASE"/>
    <property type="match status" value="1"/>
</dbReference>
<dbReference type="Gene3D" id="3.40.630.30">
    <property type="match status" value="1"/>
</dbReference>
<keyword evidence="4" id="KW-1185">Reference proteome</keyword>
<dbReference type="InterPro" id="IPR016181">
    <property type="entry name" value="Acyl_CoA_acyltransferase"/>
</dbReference>
<dbReference type="CDD" id="cd04301">
    <property type="entry name" value="NAT_SF"/>
    <property type="match status" value="1"/>
</dbReference>
<dbReference type="InterPro" id="IPR000182">
    <property type="entry name" value="GNAT_dom"/>
</dbReference>
<organism evidence="3 4">
    <name type="scientific">Cereibacter azotoformans</name>
    <dbReference type="NCBI Taxonomy" id="43057"/>
    <lineage>
        <taxon>Bacteria</taxon>
        <taxon>Pseudomonadati</taxon>
        <taxon>Pseudomonadota</taxon>
        <taxon>Alphaproteobacteria</taxon>
        <taxon>Rhodobacterales</taxon>
        <taxon>Paracoccaceae</taxon>
        <taxon>Cereibacter</taxon>
    </lineage>
</organism>
<keyword evidence="1 3" id="KW-0808">Transferase</keyword>
<evidence type="ECO:0000256" key="1">
    <source>
        <dbReference type="ARBA" id="ARBA00022679"/>
    </source>
</evidence>
<dbReference type="InterPro" id="IPR050769">
    <property type="entry name" value="NAT_camello-type"/>
</dbReference>
<reference evidence="3 4" key="1">
    <citation type="submission" date="2018-04" db="EMBL/GenBank/DDBJ databases">
        <title>Genomic Encyclopedia of Type Strains, Phase III (KMG-III): the genomes of soil and plant-associated and newly described type strains.</title>
        <authorList>
            <person name="Whitman W."/>
        </authorList>
    </citation>
    <scope>NUCLEOTIDE SEQUENCE [LARGE SCALE GENOMIC DNA]</scope>
    <source>
        <strain evidence="3 4">KA25</strain>
    </source>
</reference>
<sequence>MLEELELRDLEIGDAGWIVARHAEIYAVEAGFDMTFEAQVAEVMARFIRTRDPIRERAFIAAFDGRRVGCLLCMRLTEESAKVGLFLVEPEMRCRGIGRRLLQEAMGFARAHGYGSIGFWTFDGQRASEALYLSVGFRLVTSHPAHSFGRDVIEQEWEILL</sequence>